<feature type="region of interest" description="Disordered" evidence="13">
    <location>
        <begin position="1"/>
        <end position="29"/>
    </location>
</feature>
<comment type="catalytic activity">
    <reaction evidence="3">
        <text>2 a mycocerosyl-[mycocerosic acid synthase] + a phthiodiolone = a dimycocerosyl phthiodiolone + 2 holo-[mycocerosic acid synthase].</text>
        <dbReference type="EC" id="2.3.1.282"/>
    </reaction>
</comment>
<evidence type="ECO:0000256" key="3">
    <source>
        <dbReference type="ARBA" id="ARBA00001907"/>
    </source>
</evidence>
<dbReference type="InterPro" id="IPR023213">
    <property type="entry name" value="CAT-like_dom_sf"/>
</dbReference>
<dbReference type="GO" id="GO:0016746">
    <property type="term" value="F:acyltransferase activity"/>
    <property type="evidence" value="ECO:0007669"/>
    <property type="project" value="UniProtKB-KW"/>
</dbReference>
<evidence type="ECO:0000313" key="16">
    <source>
        <dbReference type="Proteomes" id="UP000193090"/>
    </source>
</evidence>
<comment type="caution">
    <text evidence="15">The sequence shown here is derived from an EMBL/GenBank/DDBJ whole genome shotgun (WGS) entry which is preliminary data.</text>
</comment>
<evidence type="ECO:0000256" key="2">
    <source>
        <dbReference type="ARBA" id="ARBA00000625"/>
    </source>
</evidence>
<evidence type="ECO:0000256" key="6">
    <source>
        <dbReference type="ARBA" id="ARBA00013449"/>
    </source>
</evidence>
<dbReference type="Pfam" id="PF16911">
    <property type="entry name" value="PapA_C"/>
    <property type="match status" value="1"/>
</dbReference>
<accession>A0A1X2ELM2</accession>
<evidence type="ECO:0000256" key="10">
    <source>
        <dbReference type="ARBA" id="ARBA00030465"/>
    </source>
</evidence>
<evidence type="ECO:0000256" key="13">
    <source>
        <dbReference type="SAM" id="MobiDB-lite"/>
    </source>
</evidence>
<dbReference type="EC" id="2.3.1.282" evidence="5"/>
<comment type="catalytic activity">
    <reaction evidence="1">
        <text>2 a mycocerosyl-[mycocerosic acid synthase] + a phthiocerol = a dimycocerosyl phthiocerol + 2 holo-[mycocerosic acid synthase].</text>
        <dbReference type="EC" id="2.3.1.282"/>
    </reaction>
</comment>
<keyword evidence="7" id="KW-0443">Lipid metabolism</keyword>
<evidence type="ECO:0000256" key="12">
    <source>
        <dbReference type="ARBA" id="ARBA00033407"/>
    </source>
</evidence>
<feature type="domain" description="Phthiocerol/phthiodiolone dimycocerosyl transferase C-terminal" evidence="14">
    <location>
        <begin position="215"/>
        <end position="390"/>
    </location>
</feature>
<comment type="similarity">
    <text evidence="4">Belongs to the acyltransferase PapA5 family.</text>
</comment>
<evidence type="ECO:0000256" key="8">
    <source>
        <dbReference type="ARBA" id="ARBA00022679"/>
    </source>
</evidence>
<evidence type="ECO:0000256" key="1">
    <source>
        <dbReference type="ARBA" id="ARBA00000026"/>
    </source>
</evidence>
<evidence type="ECO:0000259" key="14">
    <source>
        <dbReference type="Pfam" id="PF16911"/>
    </source>
</evidence>
<sequence>MGYTSTPIRPPVADTAVPASDRTERPLGGTETMFAMSGTAITYYALADGALDPLVMRRAFAALAEHNPVLCGSITVEGEQFVLRRGRPRPLPFSVAAGDPGQWFAGWSQAVDQTRDLARLDVVTDDHRTAVGLTVHHAIADGRAGFALLGELWSAYTELLSDRHLDRAVRAFPRSLETAIPSVAGQPADPPDLAAFTDLPRSPLTGAASVQGQFAIELTTAQTAALRDDARSQGVSVHGLLSGATLAAERSLIEGDGPELLLTSSAVDLRASLPKPMAPLDGTNIIAVIPDAIVVDPSTPPAEVGRAVVDRINAERTSATVLSRSLLAPIDLNLLLAAPPMSFITNVGRVSAMATPPGVEITDLRFAFPNQVTKSLTYVVTGWQDRLRIDVLHPLLGLPPTRAEELRAALATLLGAGPTGSAQPPVQA</sequence>
<evidence type="ECO:0000256" key="11">
    <source>
        <dbReference type="ARBA" id="ARBA00032317"/>
    </source>
</evidence>
<organism evidence="15 16">
    <name type="scientific">Mycolicibacillus trivialis</name>
    <dbReference type="NCBI Taxonomy" id="1798"/>
    <lineage>
        <taxon>Bacteria</taxon>
        <taxon>Bacillati</taxon>
        <taxon>Actinomycetota</taxon>
        <taxon>Actinomycetes</taxon>
        <taxon>Mycobacteriales</taxon>
        <taxon>Mycobacteriaceae</taxon>
        <taxon>Mycolicibacillus</taxon>
    </lineage>
</organism>
<evidence type="ECO:0000256" key="9">
    <source>
        <dbReference type="ARBA" id="ARBA00023315"/>
    </source>
</evidence>
<dbReference type="STRING" id="1798.AWC30_06455"/>
<keyword evidence="8" id="KW-0808">Transferase</keyword>
<name>A0A1X2ELM2_9MYCO</name>
<reference evidence="15 16" key="1">
    <citation type="submission" date="2016-01" db="EMBL/GenBank/DDBJ databases">
        <title>The new phylogeny of the genus Mycobacterium.</title>
        <authorList>
            <person name="Tarcisio F."/>
            <person name="Conor M."/>
            <person name="Antonella G."/>
            <person name="Elisabetta G."/>
            <person name="Giulia F.S."/>
            <person name="Sara T."/>
            <person name="Anna F."/>
            <person name="Clotilde B."/>
            <person name="Roberto B."/>
            <person name="Veronica D.S."/>
            <person name="Fabio R."/>
            <person name="Monica P."/>
            <person name="Olivier J."/>
            <person name="Enrico T."/>
            <person name="Nicola S."/>
        </authorList>
    </citation>
    <scope>NUCLEOTIDE SEQUENCE [LARGE SCALE GENOMIC DNA]</scope>
    <source>
        <strain evidence="15 16">DSM 44153</strain>
    </source>
</reference>
<dbReference type="EMBL" id="LQPZ01000016">
    <property type="protein sequence ID" value="ORX06057.1"/>
    <property type="molecule type" value="Genomic_DNA"/>
</dbReference>
<dbReference type="Gene3D" id="3.30.559.30">
    <property type="entry name" value="Nonribosomal peptide synthetase, condensation domain"/>
    <property type="match status" value="1"/>
</dbReference>
<evidence type="ECO:0000256" key="7">
    <source>
        <dbReference type="ARBA" id="ARBA00022516"/>
    </source>
</evidence>
<evidence type="ECO:0000256" key="4">
    <source>
        <dbReference type="ARBA" id="ARBA00006558"/>
    </source>
</evidence>
<dbReference type="Gene3D" id="3.30.559.10">
    <property type="entry name" value="Chloramphenicol acetyltransferase-like domain"/>
    <property type="match status" value="1"/>
</dbReference>
<evidence type="ECO:0000256" key="5">
    <source>
        <dbReference type="ARBA" id="ARBA00012866"/>
    </source>
</evidence>
<evidence type="ECO:0000313" key="15">
    <source>
        <dbReference type="EMBL" id="ORX06057.1"/>
    </source>
</evidence>
<dbReference type="AlphaFoldDB" id="A0A1X2ELM2"/>
<keyword evidence="7" id="KW-0444">Lipid biosynthesis</keyword>
<comment type="catalytic activity">
    <reaction evidence="2">
        <text>2 a mycocerosyl-[mycocerosic acid synthase] + a phenolphthiocerol = a dimycocerosyl phenolphthiocerol + 2 holo-[mycocerosic acid synthase].</text>
        <dbReference type="EC" id="2.3.1.282"/>
    </reaction>
</comment>
<proteinExistence type="inferred from homology"/>
<keyword evidence="16" id="KW-1185">Reference proteome</keyword>
<dbReference type="SUPFAM" id="SSF52777">
    <property type="entry name" value="CoA-dependent acyltransferases"/>
    <property type="match status" value="2"/>
</dbReference>
<dbReference type="OrthoDB" id="3318646at2"/>
<gene>
    <name evidence="15" type="ORF">AWC30_06455</name>
</gene>
<dbReference type="InterPro" id="IPR031641">
    <property type="entry name" value="PapA_C"/>
</dbReference>
<dbReference type="Proteomes" id="UP000193090">
    <property type="component" value="Unassembled WGS sequence"/>
</dbReference>
<keyword evidence="9" id="KW-0012">Acyltransferase</keyword>
<protein>
    <recommendedName>
        <fullName evidence="6">Phthiocerol/phthiodiolone dimycocerosyl transferase</fullName>
        <ecNumber evidence="5">2.3.1.282</ecNumber>
    </recommendedName>
    <alternativeName>
        <fullName evidence="12">Acyltransferase PapA5</fullName>
    </alternativeName>
    <alternativeName>
        <fullName evidence="10">Phthiocerol/phthiodiolone O-acyltransferase</fullName>
    </alternativeName>
    <alternativeName>
        <fullName evidence="11">Polyketide synthase-associated protein A5</fullName>
    </alternativeName>
</protein>